<evidence type="ECO:0008006" key="3">
    <source>
        <dbReference type="Google" id="ProtNLM"/>
    </source>
</evidence>
<dbReference type="Gene3D" id="3.50.50.60">
    <property type="entry name" value="FAD/NAD(P)-binding domain"/>
    <property type="match status" value="1"/>
</dbReference>
<proteinExistence type="predicted"/>
<accession>A0ABR0JFW7</accession>
<evidence type="ECO:0000313" key="2">
    <source>
        <dbReference type="Proteomes" id="UP001345691"/>
    </source>
</evidence>
<dbReference type="Proteomes" id="UP001345691">
    <property type="component" value="Unassembled WGS sequence"/>
</dbReference>
<evidence type="ECO:0000313" key="1">
    <source>
        <dbReference type="EMBL" id="KAK5063396.1"/>
    </source>
</evidence>
<keyword evidence="2" id="KW-1185">Reference proteome</keyword>
<dbReference type="PANTHER" id="PTHR42716">
    <property type="entry name" value="L-ASPARTATE OXIDASE"/>
    <property type="match status" value="1"/>
</dbReference>
<dbReference type="PANTHER" id="PTHR42716:SF1">
    <property type="entry name" value="SLL0471 PROTEIN"/>
    <property type="match status" value="1"/>
</dbReference>
<dbReference type="InterPro" id="IPR005288">
    <property type="entry name" value="NadB"/>
</dbReference>
<dbReference type="EMBL" id="JAVRRF010000007">
    <property type="protein sequence ID" value="KAK5063396.1"/>
    <property type="molecule type" value="Genomic_DNA"/>
</dbReference>
<dbReference type="Pfam" id="PF12831">
    <property type="entry name" value="FAD_oxidored"/>
    <property type="match status" value="1"/>
</dbReference>
<protein>
    <recommendedName>
        <fullName evidence="3">FAD-dependent oxidoreductase</fullName>
    </recommendedName>
</protein>
<dbReference type="InterPro" id="IPR036188">
    <property type="entry name" value="FAD/NAD-bd_sf"/>
</dbReference>
<reference evidence="1 2" key="1">
    <citation type="submission" date="2023-08" db="EMBL/GenBank/DDBJ databases">
        <title>Black Yeasts Isolated from many extreme environments.</title>
        <authorList>
            <person name="Coleine C."/>
            <person name="Stajich J.E."/>
            <person name="Selbmann L."/>
        </authorList>
    </citation>
    <scope>NUCLEOTIDE SEQUENCE [LARGE SCALE GENOMIC DNA]</scope>
    <source>
        <strain evidence="1 2">CCFEE 6328</strain>
    </source>
</reference>
<dbReference type="SUPFAM" id="SSF51905">
    <property type="entry name" value="FAD/NAD(P)-binding domain"/>
    <property type="match status" value="1"/>
</dbReference>
<name>A0ABR0JFW7_9EURO</name>
<organism evidence="1 2">
    <name type="scientific">Exophiala sideris</name>
    <dbReference type="NCBI Taxonomy" id="1016849"/>
    <lineage>
        <taxon>Eukaryota</taxon>
        <taxon>Fungi</taxon>
        <taxon>Dikarya</taxon>
        <taxon>Ascomycota</taxon>
        <taxon>Pezizomycotina</taxon>
        <taxon>Eurotiomycetes</taxon>
        <taxon>Chaetothyriomycetidae</taxon>
        <taxon>Chaetothyriales</taxon>
        <taxon>Herpotrichiellaceae</taxon>
        <taxon>Exophiala</taxon>
    </lineage>
</organism>
<gene>
    <name evidence="1" type="ORF">LTR69_004102</name>
</gene>
<comment type="caution">
    <text evidence="1">The sequence shown here is derived from an EMBL/GenBank/DDBJ whole genome shotgun (WGS) entry which is preliminary data.</text>
</comment>
<sequence>MGDLGYDVRPDVMRIGQTNEANSRSMWHNGQLKTQILSTEVLIAGGGLGGVAAALGALRKGRRVVLTDEYEWLGGQLTSQAVPPDEHTWVEQFGTTRSYRALRDGTRQYYRDHFPLTEDARKRPHLNPGAGYVSKLCHEPRVAVAVIDAMLMPFLGSRQLTIIKRAKPTSCHYVIDATELGDLLPLSNTPYVTGFESRKDTGEPSAPLEAQPDNSQAVSICFAVDHVDGEDHIIPRPASYDYWRKYQPSFWGAPLLGMVAPHPRTLELVEREFTPNVNDDPAEVCADQRKSGGDMNLWTFRRIAARDNFIPGAYQSDICLVNWPMIDYFEKPIIDVSEHDLEERLTAAASLSYSMLYYLQTECPRADGKGKGYPGLRLRGDVTGTDHGLAMAPYIRESRRIKAITTVVEQDLSLEIRGTKGAVQYPDSVGVGMYRIDLHPSTGGDSYIDVACCPFQIPLGALIPRQRSNLLAGCKNIGTTHITNGCYRLHPVEWNIGEAAGLLVAHCLDTGLHPHDVQSKKENFEEFHKILLREGIETSWPDVSGY</sequence>